<dbReference type="PANTHER" id="PTHR21447">
    <property type="entry name" value="RING-TYPE DOMAIN-CONTAINING PROTEIN-RELATED"/>
    <property type="match status" value="1"/>
</dbReference>
<feature type="region of interest" description="Disordered" evidence="1">
    <location>
        <begin position="333"/>
        <end position="357"/>
    </location>
</feature>
<proteinExistence type="predicted"/>
<evidence type="ECO:0000313" key="3">
    <source>
        <dbReference type="EMBL" id="EGT46303.1"/>
    </source>
</evidence>
<evidence type="ECO:0000313" key="4">
    <source>
        <dbReference type="Proteomes" id="UP000008068"/>
    </source>
</evidence>
<accession>G0MWL8</accession>
<dbReference type="Pfam" id="PF25100">
    <property type="entry name" value="DUF7809"/>
    <property type="match status" value="1"/>
</dbReference>
<evidence type="ECO:0000259" key="2">
    <source>
        <dbReference type="Pfam" id="PF25100"/>
    </source>
</evidence>
<gene>
    <name evidence="3" type="ORF">CAEBREN_21139</name>
</gene>
<feature type="compositionally biased region" description="Polar residues" evidence="1">
    <location>
        <begin position="13"/>
        <end position="23"/>
    </location>
</feature>
<dbReference type="GO" id="GO:0045121">
    <property type="term" value="C:membrane raft"/>
    <property type="evidence" value="ECO:0007669"/>
    <property type="project" value="TreeGrafter"/>
</dbReference>
<feature type="compositionally biased region" description="Basic residues" evidence="1">
    <location>
        <begin position="1"/>
        <end position="12"/>
    </location>
</feature>
<protein>
    <recommendedName>
        <fullName evidence="2">DUF7809 domain-containing protein</fullName>
    </recommendedName>
</protein>
<dbReference type="Proteomes" id="UP000008068">
    <property type="component" value="Unassembled WGS sequence"/>
</dbReference>
<dbReference type="InParanoid" id="G0MWL8"/>
<dbReference type="GO" id="GO:0045087">
    <property type="term" value="P:innate immune response"/>
    <property type="evidence" value="ECO:0007669"/>
    <property type="project" value="TreeGrafter"/>
</dbReference>
<organism evidence="4">
    <name type="scientific">Caenorhabditis brenneri</name>
    <name type="common">Nematode worm</name>
    <dbReference type="NCBI Taxonomy" id="135651"/>
    <lineage>
        <taxon>Eukaryota</taxon>
        <taxon>Metazoa</taxon>
        <taxon>Ecdysozoa</taxon>
        <taxon>Nematoda</taxon>
        <taxon>Chromadorea</taxon>
        <taxon>Rhabditida</taxon>
        <taxon>Rhabditina</taxon>
        <taxon>Rhabditomorpha</taxon>
        <taxon>Rhabditoidea</taxon>
        <taxon>Rhabditidae</taxon>
        <taxon>Peloderinae</taxon>
        <taxon>Caenorhabditis</taxon>
    </lineage>
</organism>
<feature type="region of interest" description="Disordered" evidence="1">
    <location>
        <begin position="1"/>
        <end position="28"/>
    </location>
</feature>
<dbReference type="HOGENOM" id="CLU_458727_0_0_1"/>
<reference evidence="4" key="1">
    <citation type="submission" date="2011-07" db="EMBL/GenBank/DDBJ databases">
        <authorList>
            <consortium name="Caenorhabditis brenneri Sequencing and Analysis Consortium"/>
            <person name="Wilson R.K."/>
        </authorList>
    </citation>
    <scope>NUCLEOTIDE SEQUENCE [LARGE SCALE GENOMIC DNA]</scope>
    <source>
        <strain evidence="4">PB2801</strain>
    </source>
</reference>
<dbReference type="AlphaFoldDB" id="G0MWL8"/>
<feature type="domain" description="DUF7809" evidence="2">
    <location>
        <begin position="136"/>
        <end position="297"/>
    </location>
</feature>
<dbReference type="PANTHER" id="PTHR21447:SF13">
    <property type="entry name" value="RING-TYPE DOMAIN-CONTAINING PROTEIN"/>
    <property type="match status" value="1"/>
</dbReference>
<evidence type="ECO:0000256" key="1">
    <source>
        <dbReference type="SAM" id="MobiDB-lite"/>
    </source>
</evidence>
<dbReference type="STRING" id="135651.G0MWL8"/>
<dbReference type="EMBL" id="GL379817">
    <property type="protein sequence ID" value="EGT46303.1"/>
    <property type="molecule type" value="Genomic_DNA"/>
</dbReference>
<sequence length="600" mass="70583">MPPKKKPQHRPAQKQQQASTSSGDGEEKAKLGVMTPTVLRQMIFHFFPPQLLTGMNLDEAELTGKAPILDGGLAIMEKILKKVNPRLQMYGPANKLVRQLREFRQFAGSQYHLEMDWGDPYCPDTVVYLDKEGVEYAARQDIFQLIQHLFYDFAHGREEQEMPPLLYRMMTLFLRLFEKRVKNSYEIVQLHETPFVKIARHLTSEAALGLNRDTNDEYVFKKRKHNSTFNAIYHDWRRKFEELGFDQQEFRDELKNALASHFDENPPHVDPVEYVDFSRDTTILLGNLYKFCDRNRNFSRFDVKRANPDEDEFFVFKFPAVVRVFREKQPYGRGSKRITGKEKKGKNTSDSSAMDNENEPFMLRDEYEAALRRCGMKISNRLWLHRNQYLGGYLRTIPYNEAECEKKHGDKIKFVNATIPPARSRARPIMSPRGAYFILSIHALVQIWHEIVFGRKIFQKMNKEEAKRFMDDLAKIFMKYFSTEMATDGHANVNMEGKKCPLLIRLKLVEQDIQYEIEDLCEGLKEGEKEIQIEDHQAVNAQYIKGRLQMLNIPATFPQTERKFKELIDKREINFSKESFFKKLEEAQFVEFIERFPPVF</sequence>
<dbReference type="InterPro" id="IPR056711">
    <property type="entry name" value="DUF7809"/>
</dbReference>
<keyword evidence="4" id="KW-1185">Reference proteome</keyword>
<name>G0MWL8_CAEBE</name>